<feature type="compositionally biased region" description="Low complexity" evidence="1">
    <location>
        <begin position="911"/>
        <end position="964"/>
    </location>
</feature>
<dbReference type="Proteomes" id="UP001055025">
    <property type="component" value="Unassembled WGS sequence"/>
</dbReference>
<evidence type="ECO:0000256" key="2">
    <source>
        <dbReference type="SAM" id="Phobius"/>
    </source>
</evidence>
<protein>
    <submittedName>
        <fullName evidence="4">Uncharacterized protein</fullName>
    </submittedName>
</protein>
<evidence type="ECO:0000313" key="4">
    <source>
        <dbReference type="EMBL" id="GJM56175.1"/>
    </source>
</evidence>
<dbReference type="RefSeq" id="WP_265591077.1">
    <property type="nucleotide sequence ID" value="NZ_BQKC01000002.1"/>
</dbReference>
<feature type="compositionally biased region" description="Basic and acidic residues" evidence="1">
    <location>
        <begin position="827"/>
        <end position="836"/>
    </location>
</feature>
<feature type="compositionally biased region" description="Low complexity" evidence="1">
    <location>
        <begin position="1025"/>
        <end position="1039"/>
    </location>
</feature>
<feature type="region of interest" description="Disordered" evidence="1">
    <location>
        <begin position="1025"/>
        <end position="1046"/>
    </location>
</feature>
<feature type="signal peptide" evidence="3">
    <location>
        <begin position="1"/>
        <end position="18"/>
    </location>
</feature>
<feature type="chain" id="PRO_5043876228" evidence="3">
    <location>
        <begin position="19"/>
        <end position="1342"/>
    </location>
</feature>
<feature type="region of interest" description="Disordered" evidence="1">
    <location>
        <begin position="768"/>
        <end position="836"/>
    </location>
</feature>
<feature type="transmembrane region" description="Helical" evidence="2">
    <location>
        <begin position="238"/>
        <end position="259"/>
    </location>
</feature>
<proteinExistence type="predicted"/>
<organism evidence="4 5">
    <name type="scientific">Granulimonas faecalis</name>
    <dbReference type="NCBI Taxonomy" id="2894155"/>
    <lineage>
        <taxon>Bacteria</taxon>
        <taxon>Bacillati</taxon>
        <taxon>Actinomycetota</taxon>
        <taxon>Coriobacteriia</taxon>
        <taxon>Coriobacteriales</taxon>
        <taxon>Kribbibacteriaceae</taxon>
        <taxon>Granulimonas</taxon>
    </lineage>
</organism>
<evidence type="ECO:0000256" key="3">
    <source>
        <dbReference type="SAM" id="SignalP"/>
    </source>
</evidence>
<feature type="region of interest" description="Disordered" evidence="1">
    <location>
        <begin position="1184"/>
        <end position="1216"/>
    </location>
</feature>
<keyword evidence="3" id="KW-0732">Signal</keyword>
<accession>A0AAV5B9B4</accession>
<feature type="transmembrane region" description="Helical" evidence="2">
    <location>
        <begin position="271"/>
        <end position="292"/>
    </location>
</feature>
<feature type="transmembrane region" description="Helical" evidence="2">
    <location>
        <begin position="592"/>
        <end position="615"/>
    </location>
</feature>
<keyword evidence="2" id="KW-1133">Transmembrane helix</keyword>
<sequence>MAVAAMCLLLAGAGLALADDEKDLSFYRLASATSSYYSLSQTTSDSDGKTVSQFVDDEAMDDASNMVQAGGLVGFSDEAEGIVGIIAKVSTGEQQIHYETFQNDGSQALYAYTAYGHALSSLGLDEVKGSADPIGTAVRAVSGNLMRFAYFFADSADSVMGAAVEFLRFLNPFTLFTDSDYMSAFMGQTAGSSTGDMVGPVRGTSASKADLAASIGSEEVGGILQPVRFVVSGYYDIAYRYGFALLVLGLVFLGASSIMRRRFDRPRAGRWVRRVAFILLGVPLLAFAYTGILDGIADNLGESGAGGSTQQDNVVMQTLVDFEGWSSNGGLALPEGYSVEVSCSDKGPGQVTRVSGPSGNAEVVYDGIVKAINDKWGRRVQEVSGDADQGVNAGLTDASGSVTKSAYAADLLDRYTNNSLYAASSFESSYKARLSAAARTELYEKINDVAQVSNLVKTTGNSYFHPDEDADEFDAEIGDGADSGYSALSAMHDGSPTALRAALSGQTAPDEEYGRVGYRGAMIVFSGGSCPEGSRGLSSLSTYNYLTTSFEESDIKTYGSGKLLSSMTVKSHNSANLAGGNFLVKAVNWAKAVSLLVAMGVVGWFYGISMIFTALKRLFMTVVQVPVAVMGSLAGAAKLVTGVFLVVVEILLSVAVYTVLVDMVVSISTAVPQVVGNVVSRTPIAGTASVFGSVFNLLMVAVNILVVVVVVKARKGLVGAFDEMVGRTVDRVFDTASEGKDGQGAGHEMGDAINKAAPLGAGALSSAMDALGGKGAHDKGPQGEQAPPGAWDADRDTDTAEGGPAGDVQDGSEGGPADAPGSSAEGPQDRGGEPTDADIARAADAAGAETCDDAVEAVYGGGDPDGGSFDDAPDDYLPPDAYEGGDGELSGADGSAPSEGIGEAPADGVRVDGAADGTSAAAVAAGRPADAPGVPGAPGTAGTSPDGVTASGGAPVPGAAAGLVGDDRDRHGSATAASAAVDGIEDAASAPSDGPGLSSMVAAREASRAASARDRALADAIGAPEAPGAEDAAPGAAAPSKPWSAVDDRIDGAYDQRHKGSLSEPPTAAARRMAPLADAAAKAVGGAERLGHHLGNRAQVDQVTQREQVDDLIRLQKAALVSQSTGEPARVPRLHSDQYGAGPRTGTGAGSGLAAAAGGVARAAAEAGTDARDRAAYGRHLQAATAHREARDAAVRLRRDLSGPAGTRTKGSKERLERMLRSCDPDGACRLARAARSLQETDGLVQSVASSLRAGGQGAAAAAAAADPATRQALLDLPSVVRDLHDDYAAGAVAADDAGSRAAKAYLFAHPEAMERALSVAQAIGESRLGAAASAASREGGS</sequence>
<keyword evidence="2" id="KW-0812">Transmembrane</keyword>
<name>A0AAV5B9B4_9ACTN</name>
<feature type="compositionally biased region" description="Basic and acidic residues" evidence="1">
    <location>
        <begin position="1186"/>
        <end position="1201"/>
    </location>
</feature>
<comment type="caution">
    <text evidence="4">The sequence shown here is derived from an EMBL/GenBank/DDBJ whole genome shotgun (WGS) entry which is preliminary data.</text>
</comment>
<feature type="region of interest" description="Disordered" evidence="1">
    <location>
        <begin position="856"/>
        <end position="979"/>
    </location>
</feature>
<evidence type="ECO:0000313" key="5">
    <source>
        <dbReference type="Proteomes" id="UP001055025"/>
    </source>
</evidence>
<feature type="transmembrane region" description="Helical" evidence="2">
    <location>
        <begin position="627"/>
        <end position="648"/>
    </location>
</feature>
<reference evidence="4" key="1">
    <citation type="journal article" date="2022" name="Int. J. Syst. Evol. Microbiol.">
        <title>Granulimonas faecalis gen. nov., sp. nov., and Leptogranulimonas caecicola gen. nov., sp. nov., novel lactate-producing Atopobiaceae bacteria isolated from mouse intestines, and an emended description of the family Atopobiaceae.</title>
        <authorList>
            <person name="Morinaga K."/>
            <person name="Kusada H."/>
            <person name="Sakamoto S."/>
            <person name="Murakami T."/>
            <person name="Toyoda A."/>
            <person name="Mori H."/>
            <person name="Meng X.Y."/>
            <person name="Takashino M."/>
            <person name="Murotomi K."/>
            <person name="Tamaki H."/>
        </authorList>
    </citation>
    <scope>NUCLEOTIDE SEQUENCE</scope>
    <source>
        <strain evidence="4">OPF53</strain>
    </source>
</reference>
<gene>
    <name evidence="4" type="ORF">ATOP_18300</name>
</gene>
<keyword evidence="5" id="KW-1185">Reference proteome</keyword>
<feature type="transmembrane region" description="Helical" evidence="2">
    <location>
        <begin position="654"/>
        <end position="676"/>
    </location>
</feature>
<feature type="transmembrane region" description="Helical" evidence="2">
    <location>
        <begin position="688"/>
        <end position="711"/>
    </location>
</feature>
<dbReference type="EMBL" id="BQKC01000002">
    <property type="protein sequence ID" value="GJM56175.1"/>
    <property type="molecule type" value="Genomic_DNA"/>
</dbReference>
<keyword evidence="2" id="KW-0472">Membrane</keyword>
<evidence type="ECO:0000256" key="1">
    <source>
        <dbReference type="SAM" id="MobiDB-lite"/>
    </source>
</evidence>